<reference evidence="2" key="1">
    <citation type="submission" date="2017-08" db="EMBL/GenBank/DDBJ databases">
        <authorList>
            <person name="Brisse S."/>
        </authorList>
    </citation>
    <scope>NUCLEOTIDE SEQUENCE [LARGE SCALE GENOMIC DNA]</scope>
    <source>
        <strain evidence="2">06D021</strain>
    </source>
</reference>
<dbReference type="Proteomes" id="UP000220639">
    <property type="component" value="Unassembled WGS sequence"/>
</dbReference>
<protein>
    <submittedName>
        <fullName evidence="1">Uncharacterized protein</fullName>
    </submittedName>
</protein>
<dbReference type="AlphaFoldDB" id="A0A285B8D0"/>
<evidence type="ECO:0000313" key="2">
    <source>
        <dbReference type="Proteomes" id="UP000220639"/>
    </source>
</evidence>
<gene>
    <name evidence="1" type="ORF">KOSB73_320020</name>
</gene>
<name>A0A285B8D0_9ENTR</name>
<dbReference type="EMBL" id="FZTC01000026">
    <property type="protein sequence ID" value="SNU37182.1"/>
    <property type="molecule type" value="Genomic_DNA"/>
</dbReference>
<organism evidence="1 2">
    <name type="scientific">Klebsiella grimontii</name>
    <dbReference type="NCBI Taxonomy" id="2058152"/>
    <lineage>
        <taxon>Bacteria</taxon>
        <taxon>Pseudomonadati</taxon>
        <taxon>Pseudomonadota</taxon>
        <taxon>Gammaproteobacteria</taxon>
        <taxon>Enterobacterales</taxon>
        <taxon>Enterobacteriaceae</taxon>
        <taxon>Klebsiella/Raoultella group</taxon>
        <taxon>Klebsiella</taxon>
    </lineage>
</organism>
<sequence>MGQYERAGAAIYAELERGQLEWIGVADRSAGIVDDLVLGFNGLIVGHQFKTSRFPGTGRTVCLLRARNGDC</sequence>
<proteinExistence type="predicted"/>
<evidence type="ECO:0000313" key="1">
    <source>
        <dbReference type="EMBL" id="SNU37182.1"/>
    </source>
</evidence>
<accession>A0A285B8D0</accession>